<dbReference type="GO" id="GO:0046872">
    <property type="term" value="F:metal ion binding"/>
    <property type="evidence" value="ECO:0007669"/>
    <property type="project" value="UniProtKB-KW"/>
</dbReference>
<evidence type="ECO:0000256" key="7">
    <source>
        <dbReference type="ARBA" id="ARBA00022723"/>
    </source>
</evidence>
<dbReference type="InterPro" id="IPR036651">
    <property type="entry name" value="Gln_synt_N_sf"/>
</dbReference>
<keyword evidence="22" id="KW-1185">Reference proteome</keyword>
<dbReference type="Gene3D" id="3.10.20.70">
    <property type="entry name" value="Glutamine synthetase, N-terminal domain"/>
    <property type="match status" value="1"/>
</dbReference>
<feature type="binding site" evidence="12">
    <location>
        <position position="349"/>
    </location>
    <ligand>
        <name>L-glutamate</name>
        <dbReference type="ChEBI" id="CHEBI:29985"/>
    </ligand>
</feature>
<dbReference type="EMBL" id="FOLI01000001">
    <property type="protein sequence ID" value="SFB89419.1"/>
    <property type="molecule type" value="Genomic_DNA"/>
</dbReference>
<evidence type="ECO:0000256" key="4">
    <source>
        <dbReference type="ARBA" id="ARBA00021364"/>
    </source>
</evidence>
<dbReference type="PROSITE" id="PS00181">
    <property type="entry name" value="GLNA_ATP"/>
    <property type="match status" value="1"/>
</dbReference>
<dbReference type="SUPFAM" id="SSF54368">
    <property type="entry name" value="Glutamine synthetase, N-terminal domain"/>
    <property type="match status" value="1"/>
</dbReference>
<dbReference type="Pfam" id="PF00120">
    <property type="entry name" value="Gln-synt_C"/>
    <property type="match status" value="1"/>
</dbReference>
<protein>
    <recommendedName>
        <fullName evidence="4 18">Glutamine synthetase</fullName>
        <ecNumber evidence="3 18">6.3.1.2</ecNumber>
    </recommendedName>
</protein>
<keyword evidence="8 13" id="KW-0547">Nucleotide-binding</keyword>
<evidence type="ECO:0000256" key="2">
    <source>
        <dbReference type="ARBA" id="ARBA00009897"/>
    </source>
</evidence>
<organism evidence="21 22">
    <name type="scientific">Fructobacillus durionis</name>
    <dbReference type="NCBI Taxonomy" id="283737"/>
    <lineage>
        <taxon>Bacteria</taxon>
        <taxon>Bacillati</taxon>
        <taxon>Bacillota</taxon>
        <taxon>Bacilli</taxon>
        <taxon>Lactobacillales</taxon>
        <taxon>Lactobacillaceae</taxon>
        <taxon>Fructobacillus</taxon>
    </lineage>
</organism>
<keyword evidence="6 18" id="KW-0436">Ligase</keyword>
<accession>A0A1I1EQG6</accession>
<dbReference type="PANTHER" id="PTHR43785:SF12">
    <property type="entry name" value="TYPE-1 GLUTAMINE SYNTHETASE 2"/>
    <property type="match status" value="1"/>
</dbReference>
<evidence type="ECO:0000256" key="17">
    <source>
        <dbReference type="RuleBase" id="RU000384"/>
    </source>
</evidence>
<evidence type="ECO:0000256" key="3">
    <source>
        <dbReference type="ARBA" id="ARBA00012937"/>
    </source>
</evidence>
<evidence type="ECO:0000256" key="8">
    <source>
        <dbReference type="ARBA" id="ARBA00022741"/>
    </source>
</evidence>
<evidence type="ECO:0000256" key="5">
    <source>
        <dbReference type="ARBA" id="ARBA00022490"/>
    </source>
</evidence>
<dbReference type="EC" id="6.3.1.2" evidence="3 18"/>
<evidence type="ECO:0000256" key="15">
    <source>
        <dbReference type="PIRSR" id="PIRSR604809-50"/>
    </source>
</evidence>
<dbReference type="GO" id="GO:0005737">
    <property type="term" value="C:cytoplasm"/>
    <property type="evidence" value="ECO:0007669"/>
    <property type="project" value="UniProtKB-SubCell"/>
</dbReference>
<feature type="binding site" evidence="14">
    <location>
        <position position="147"/>
    </location>
    <ligand>
        <name>Mg(2+)</name>
        <dbReference type="ChEBI" id="CHEBI:18420"/>
        <label>1</label>
    </ligand>
</feature>
<evidence type="ECO:0000256" key="9">
    <source>
        <dbReference type="ARBA" id="ARBA00022840"/>
    </source>
</evidence>
<dbReference type="GO" id="GO:0004356">
    <property type="term" value="F:glutamine synthetase activity"/>
    <property type="evidence" value="ECO:0007669"/>
    <property type="project" value="UniProtKB-EC"/>
</dbReference>
<feature type="modified residue" description="O-AMP-tyrosine" evidence="15">
    <location>
        <position position="387"/>
    </location>
</feature>
<evidence type="ECO:0000256" key="14">
    <source>
        <dbReference type="PIRSR" id="PIRSR604809-3"/>
    </source>
</evidence>
<evidence type="ECO:0000313" key="21">
    <source>
        <dbReference type="EMBL" id="SFB89419.1"/>
    </source>
</evidence>
<evidence type="ECO:0000256" key="13">
    <source>
        <dbReference type="PIRSR" id="PIRSR604809-2"/>
    </source>
</evidence>
<feature type="binding site" evidence="14">
    <location>
        <position position="347"/>
    </location>
    <ligand>
        <name>Mg(2+)</name>
        <dbReference type="ChEBI" id="CHEBI:18420"/>
        <label>1</label>
    </ligand>
</feature>
<dbReference type="FunFam" id="3.10.20.70:FF:000005">
    <property type="entry name" value="Glutamine synthetase"/>
    <property type="match status" value="1"/>
</dbReference>
<dbReference type="FunFam" id="3.30.590.10:FF:000003">
    <property type="entry name" value="Glutamine synthetase 2"/>
    <property type="match status" value="1"/>
</dbReference>
<evidence type="ECO:0000259" key="20">
    <source>
        <dbReference type="PROSITE" id="PS51987"/>
    </source>
</evidence>
<dbReference type="InterPro" id="IPR008147">
    <property type="entry name" value="Gln_synt_N"/>
</dbReference>
<evidence type="ECO:0000259" key="19">
    <source>
        <dbReference type="PROSITE" id="PS51986"/>
    </source>
</evidence>
<dbReference type="Gene3D" id="3.30.590.10">
    <property type="entry name" value="Glutamine synthetase/guanido kinase, catalytic domain"/>
    <property type="match status" value="1"/>
</dbReference>
<feature type="binding site" evidence="14">
    <location>
        <position position="209"/>
    </location>
    <ligand>
        <name>Mg(2+)</name>
        <dbReference type="ChEBI" id="CHEBI:18420"/>
        <label>1</label>
    </ligand>
</feature>
<keyword evidence="15" id="KW-0597">Phosphoprotein</keyword>
<feature type="binding site" evidence="13">
    <location>
        <position position="330"/>
    </location>
    <ligand>
        <name>ATP</name>
        <dbReference type="ChEBI" id="CHEBI:30616"/>
    </ligand>
</feature>
<dbReference type="InterPro" id="IPR027303">
    <property type="entry name" value="Gln_synth_gly_rich_site"/>
</dbReference>
<proteinExistence type="inferred from homology"/>
<feature type="binding site" evidence="12">
    <location>
        <position position="312"/>
    </location>
    <ligand>
        <name>L-glutamate</name>
        <dbReference type="ChEBI" id="CHEBI:29985"/>
    </ligand>
</feature>
<dbReference type="InterPro" id="IPR008146">
    <property type="entry name" value="Gln_synth_cat_dom"/>
</dbReference>
<dbReference type="STRING" id="283737.SAMN05660453_0593"/>
<feature type="binding site" evidence="13">
    <location>
        <position position="197"/>
    </location>
    <ligand>
        <name>ATP</name>
        <dbReference type="ChEBI" id="CHEBI:30616"/>
    </ligand>
</feature>
<evidence type="ECO:0000256" key="18">
    <source>
        <dbReference type="RuleBase" id="RU004356"/>
    </source>
</evidence>
<evidence type="ECO:0000256" key="12">
    <source>
        <dbReference type="PIRSR" id="PIRSR604809-1"/>
    </source>
</evidence>
<dbReference type="GO" id="GO:0005524">
    <property type="term" value="F:ATP binding"/>
    <property type="evidence" value="ECO:0007669"/>
    <property type="project" value="UniProtKB-KW"/>
</dbReference>
<evidence type="ECO:0000256" key="6">
    <source>
        <dbReference type="ARBA" id="ARBA00022598"/>
    </source>
</evidence>
<evidence type="ECO:0000256" key="16">
    <source>
        <dbReference type="PROSITE-ProRule" id="PRU01330"/>
    </source>
</evidence>
<reference evidence="22" key="1">
    <citation type="submission" date="2016-10" db="EMBL/GenBank/DDBJ databases">
        <authorList>
            <person name="Varghese N."/>
            <person name="Submissions S."/>
        </authorList>
    </citation>
    <scope>NUCLEOTIDE SEQUENCE [LARGE SCALE GENOMIC DNA]</scope>
    <source>
        <strain evidence="22">DSM 19113</strain>
    </source>
</reference>
<feature type="binding site" evidence="12">
    <location>
        <begin position="253"/>
        <end position="254"/>
    </location>
    <ligand>
        <name>L-glutamate</name>
        <dbReference type="ChEBI" id="CHEBI:29985"/>
    </ligand>
</feature>
<dbReference type="PROSITE" id="PS51986">
    <property type="entry name" value="GS_BETA_GRASP"/>
    <property type="match status" value="1"/>
</dbReference>
<evidence type="ECO:0000256" key="11">
    <source>
        <dbReference type="ARBA" id="ARBA00049436"/>
    </source>
</evidence>
<comment type="cofactor">
    <cofactor evidence="14">
        <name>Mg(2+)</name>
        <dbReference type="ChEBI" id="CHEBI:18420"/>
    </cofactor>
    <text evidence="14">Binds 2 Mg(2+) ions per subunit.</text>
</comment>
<dbReference type="SMART" id="SM01230">
    <property type="entry name" value="Gln-synt_C"/>
    <property type="match status" value="1"/>
</dbReference>
<comment type="subcellular location">
    <subcellularLocation>
        <location evidence="1">Cytoplasm</location>
    </subcellularLocation>
</comment>
<dbReference type="AlphaFoldDB" id="A0A1I1EQG6"/>
<dbReference type="GO" id="GO:0006542">
    <property type="term" value="P:glutamine biosynthetic process"/>
    <property type="evidence" value="ECO:0007669"/>
    <property type="project" value="InterPro"/>
</dbReference>
<dbReference type="Pfam" id="PF03951">
    <property type="entry name" value="Gln-synt_N"/>
    <property type="match status" value="1"/>
</dbReference>
<gene>
    <name evidence="21" type="ORF">SAMN05660453_0593</name>
</gene>
<name>A0A1I1EQG6_9LACO</name>
<feature type="domain" description="GS beta-grasp" evidence="19">
    <location>
        <begin position="27"/>
        <end position="114"/>
    </location>
</feature>
<dbReference type="PROSITE" id="PS51987">
    <property type="entry name" value="GS_CATALYTIC"/>
    <property type="match status" value="1"/>
</dbReference>
<dbReference type="InterPro" id="IPR004809">
    <property type="entry name" value="Gln_synth_I"/>
</dbReference>
<comment type="catalytic activity">
    <reaction evidence="11 18">
        <text>L-glutamate + NH4(+) + ATP = L-glutamine + ADP + phosphate + H(+)</text>
        <dbReference type="Rhea" id="RHEA:16169"/>
        <dbReference type="ChEBI" id="CHEBI:15378"/>
        <dbReference type="ChEBI" id="CHEBI:28938"/>
        <dbReference type="ChEBI" id="CHEBI:29985"/>
        <dbReference type="ChEBI" id="CHEBI:30616"/>
        <dbReference type="ChEBI" id="CHEBI:43474"/>
        <dbReference type="ChEBI" id="CHEBI:58359"/>
        <dbReference type="ChEBI" id="CHEBI:456216"/>
        <dbReference type="EC" id="6.3.1.2"/>
    </reaction>
</comment>
<keyword evidence="5" id="KW-0963">Cytoplasm</keyword>
<keyword evidence="10 14" id="KW-0460">Magnesium</keyword>
<sequence>MKKLNKLGEKMSKQLTKEEIKQRVKDENVEFIRVTFTDVLGMIKNVEVPVSQLDKVLNNDLMFDGSSIEGFVRINESDMYLYPDLSTFLIFPWATDEHGGKVARLIADVYNKDRTPFAGDPRIALKNAVKKAEDEGFTAFNVGTEPEFFLFKMDENGKPTMELNDHGSYFDLAPMDMGEDVRRKIVLTLEKMGFEVEAAHHEVAEGQHEVDYKYADAIDAADKIQTFKLVVKTIARENGYYATFMPKPVAGINGSGMHVNMSLFTKDGNAFDGKDDDYMGLSTTAMNFLGGLLKHAPAITAIANPTVNSYKRLIPGFEAPVYIAWSASNRSPMVRVPASRGMATRLELRTVDPTTNPYTCLAAILVAGMDGIDNHLEPMASVDRNIYLMDENERKKAGIKNLPDTLLDALEELEQDPTIIDAIGSHITDKFIEAKRIEYSSYRQYVSKWELDNYFMQY</sequence>
<dbReference type="Proteomes" id="UP000199376">
    <property type="component" value="Unassembled WGS sequence"/>
</dbReference>
<feature type="binding site" evidence="12">
    <location>
        <position position="318"/>
    </location>
    <ligand>
        <name>L-glutamate</name>
        <dbReference type="ChEBI" id="CHEBI:29985"/>
    </ligand>
</feature>
<keyword evidence="7 14" id="KW-0479">Metal-binding</keyword>
<feature type="binding site" evidence="14">
    <location>
        <position position="202"/>
    </location>
    <ligand>
        <name>Mg(2+)</name>
        <dbReference type="ChEBI" id="CHEBI:18420"/>
        <label>1</label>
    </ligand>
</feature>
<feature type="binding site" evidence="13">
    <location>
        <begin position="212"/>
        <end position="214"/>
    </location>
    <ligand>
        <name>ATP</name>
        <dbReference type="ChEBI" id="CHEBI:30616"/>
    </ligand>
</feature>
<dbReference type="PANTHER" id="PTHR43785">
    <property type="entry name" value="GAMMA-GLUTAMYLPUTRESCINE SYNTHETASE"/>
    <property type="match status" value="1"/>
</dbReference>
<feature type="domain" description="GS catalytic" evidence="20">
    <location>
        <begin position="121"/>
        <end position="458"/>
    </location>
</feature>
<dbReference type="PROSITE" id="PS00180">
    <property type="entry name" value="GLNA_1"/>
    <property type="match status" value="1"/>
</dbReference>
<evidence type="ECO:0000256" key="1">
    <source>
        <dbReference type="ARBA" id="ARBA00004496"/>
    </source>
</evidence>
<dbReference type="NCBIfam" id="TIGR00653">
    <property type="entry name" value="GlnA"/>
    <property type="match status" value="1"/>
</dbReference>
<evidence type="ECO:0000256" key="10">
    <source>
        <dbReference type="ARBA" id="ARBA00022842"/>
    </source>
</evidence>
<feature type="binding site" evidence="14">
    <location>
        <position position="258"/>
    </location>
    <ligand>
        <name>Mg(2+)</name>
        <dbReference type="ChEBI" id="CHEBI:18420"/>
        <label>1</label>
    </ligand>
</feature>
<feature type="binding site" evidence="14">
    <location>
        <position position="145"/>
    </location>
    <ligand>
        <name>Mg(2+)</name>
        <dbReference type="ChEBI" id="CHEBI:18420"/>
        <label>1</label>
    </ligand>
</feature>
<dbReference type="InterPro" id="IPR027302">
    <property type="entry name" value="Gln_synth_N_conserv_site"/>
</dbReference>
<evidence type="ECO:0000313" key="22">
    <source>
        <dbReference type="Proteomes" id="UP000199376"/>
    </source>
</evidence>
<keyword evidence="9 13" id="KW-0067">ATP-binding</keyword>
<feature type="binding site" evidence="12">
    <location>
        <position position="330"/>
    </location>
    <ligand>
        <name>L-glutamate</name>
        <dbReference type="ChEBI" id="CHEBI:29985"/>
    </ligand>
</feature>
<dbReference type="InterPro" id="IPR014746">
    <property type="entry name" value="Gln_synth/guanido_kin_cat_dom"/>
</dbReference>
<dbReference type="SUPFAM" id="SSF55931">
    <property type="entry name" value="Glutamine synthetase/guanido kinase"/>
    <property type="match status" value="1"/>
</dbReference>
<comment type="similarity">
    <text evidence="2 16 17">Belongs to the glutamine synthetase family.</text>
</comment>